<reference evidence="9 10" key="1">
    <citation type="submission" date="2020-09" db="EMBL/GenBank/DDBJ databases">
        <title>Characterization of Treponema spp. from bovine digital dermatitis in Korea.</title>
        <authorList>
            <person name="Espiritu H.M."/>
            <person name="Cho Y.I."/>
            <person name="Mamuad L."/>
        </authorList>
    </citation>
    <scope>NUCLEOTIDE SEQUENCE [LARGE SCALE GENOMIC DNA]</scope>
    <source>
        <strain evidence="9 10">KS1</strain>
    </source>
</reference>
<dbReference type="SUPFAM" id="SSF52540">
    <property type="entry name" value="P-loop containing nucleoside triphosphate hydrolases"/>
    <property type="match status" value="1"/>
</dbReference>
<keyword evidence="6 7" id="KW-0472">Membrane</keyword>
<feature type="transmembrane region" description="Helical" evidence="7">
    <location>
        <begin position="59"/>
        <end position="76"/>
    </location>
</feature>
<name>A0A7S7AW45_9SPIR</name>
<comment type="subcellular location">
    <subcellularLocation>
        <location evidence="1">Cell membrane</location>
        <topology evidence="1">Multi-pass membrane protein</topology>
    </subcellularLocation>
</comment>
<dbReference type="EMBL" id="CP061839">
    <property type="protein sequence ID" value="QOW60905.1"/>
    <property type="molecule type" value="Genomic_DNA"/>
</dbReference>
<organism evidence="9 10">
    <name type="scientific">Treponema pedis</name>
    <dbReference type="NCBI Taxonomy" id="409322"/>
    <lineage>
        <taxon>Bacteria</taxon>
        <taxon>Pseudomonadati</taxon>
        <taxon>Spirochaetota</taxon>
        <taxon>Spirochaetia</taxon>
        <taxon>Spirochaetales</taxon>
        <taxon>Treponemataceae</taxon>
        <taxon>Treponema</taxon>
    </lineage>
</organism>
<dbReference type="InterPro" id="IPR003593">
    <property type="entry name" value="AAA+_ATPase"/>
</dbReference>
<dbReference type="InterPro" id="IPR039421">
    <property type="entry name" value="Type_1_exporter"/>
</dbReference>
<keyword evidence="2 7" id="KW-0812">Transmembrane</keyword>
<dbReference type="PANTHER" id="PTHR43394">
    <property type="entry name" value="ATP-DEPENDENT PERMEASE MDL1, MITOCHONDRIAL"/>
    <property type="match status" value="1"/>
</dbReference>
<evidence type="ECO:0000313" key="10">
    <source>
        <dbReference type="Proteomes" id="UP000593915"/>
    </source>
</evidence>
<dbReference type="GO" id="GO:0015421">
    <property type="term" value="F:ABC-type oligopeptide transporter activity"/>
    <property type="evidence" value="ECO:0007669"/>
    <property type="project" value="TreeGrafter"/>
</dbReference>
<sequence length="542" mass="62627">MKKTPLFFKYWYDAWKNNRLLISCIYFLTLILAVIEIMLPMFFKFFIDKVKQGVDFFSFAGYFCIYGLCLLFSNVLNTSWYQLLDMAGGKILLSLRENLFYSIENLTLKAITKIGREKLKNILFNDVMQVFSSLTMYSMRIISNFLMLLVFFIVTTIITPLLGLCLFIMSVLGFFVAILLRKKIKLYSSIVNTELKKTNAVTNSFIDSIELFKTTNLDSYIKNKHHSAMKTFISAVRKSDFIQVFLKNILSNINIMFNLLTLCLVLIIEKNTSPGTLLFLFFVSNIIFSFCTQTEQLFSAVYAALPSFEHIDSIFRIEPQIMGDKNLTKIDTVAFKDVSFYYDENEKIFNKMNAVFSCGEKVKIIGKNGSGKSTFIKLLTLLIEPLDGEIMINGEPISCYRKQDFKQKILYISQDEYIINESISDYFKIMETNLSDTEIEKNLNEWKFNGADKNILNTMLKDNAKNISGGQRKKLLAIKLFAKYKKADIIIIDEIEAGMDIECSELYRQKRNLLLGNCDDKIIFEVSHSNNDDSFFNKTIEL</sequence>
<dbReference type="GO" id="GO:0005886">
    <property type="term" value="C:plasma membrane"/>
    <property type="evidence" value="ECO:0007669"/>
    <property type="project" value="UniProtKB-SubCell"/>
</dbReference>
<dbReference type="InterPro" id="IPR027417">
    <property type="entry name" value="P-loop_NTPase"/>
</dbReference>
<keyword evidence="4 9" id="KW-0067">ATP-binding</keyword>
<dbReference type="GO" id="GO:0016887">
    <property type="term" value="F:ATP hydrolysis activity"/>
    <property type="evidence" value="ECO:0007669"/>
    <property type="project" value="InterPro"/>
</dbReference>
<evidence type="ECO:0000256" key="2">
    <source>
        <dbReference type="ARBA" id="ARBA00022692"/>
    </source>
</evidence>
<protein>
    <submittedName>
        <fullName evidence="9">ABC transporter ATP-binding protein</fullName>
    </submittedName>
</protein>
<dbReference type="SMART" id="SM00382">
    <property type="entry name" value="AAA"/>
    <property type="match status" value="1"/>
</dbReference>
<evidence type="ECO:0000259" key="8">
    <source>
        <dbReference type="PROSITE" id="PS50929"/>
    </source>
</evidence>
<dbReference type="RefSeq" id="WP_194076346.1">
    <property type="nucleotide sequence ID" value="NZ_CP061839.1"/>
</dbReference>
<evidence type="ECO:0000256" key="1">
    <source>
        <dbReference type="ARBA" id="ARBA00004651"/>
    </source>
</evidence>
<gene>
    <name evidence="9" type="ORF">IFE08_00290</name>
</gene>
<accession>A0A7S7AW45</accession>
<evidence type="ECO:0000256" key="5">
    <source>
        <dbReference type="ARBA" id="ARBA00022989"/>
    </source>
</evidence>
<feature type="transmembrane region" description="Helical" evidence="7">
    <location>
        <begin position="249"/>
        <end position="268"/>
    </location>
</feature>
<evidence type="ECO:0000256" key="6">
    <source>
        <dbReference type="ARBA" id="ARBA00023136"/>
    </source>
</evidence>
<dbReference type="Pfam" id="PF00005">
    <property type="entry name" value="ABC_tran"/>
    <property type="match status" value="1"/>
</dbReference>
<dbReference type="PANTHER" id="PTHR43394:SF1">
    <property type="entry name" value="ATP-BINDING CASSETTE SUB-FAMILY B MEMBER 10, MITOCHONDRIAL"/>
    <property type="match status" value="1"/>
</dbReference>
<dbReference type="SUPFAM" id="SSF90123">
    <property type="entry name" value="ABC transporter transmembrane region"/>
    <property type="match status" value="1"/>
</dbReference>
<dbReference type="InterPro" id="IPR036640">
    <property type="entry name" value="ABC1_TM_sf"/>
</dbReference>
<proteinExistence type="predicted"/>
<dbReference type="Proteomes" id="UP000593915">
    <property type="component" value="Chromosome"/>
</dbReference>
<feature type="transmembrane region" description="Helical" evidence="7">
    <location>
        <begin position="20"/>
        <end position="47"/>
    </location>
</feature>
<dbReference type="Gene3D" id="3.40.50.300">
    <property type="entry name" value="P-loop containing nucleotide triphosphate hydrolases"/>
    <property type="match status" value="1"/>
</dbReference>
<dbReference type="GO" id="GO:0005524">
    <property type="term" value="F:ATP binding"/>
    <property type="evidence" value="ECO:0007669"/>
    <property type="project" value="UniProtKB-KW"/>
</dbReference>
<feature type="domain" description="ABC transmembrane type-1" evidence="8">
    <location>
        <begin position="27"/>
        <end position="303"/>
    </location>
</feature>
<feature type="transmembrane region" description="Helical" evidence="7">
    <location>
        <begin position="161"/>
        <end position="180"/>
    </location>
</feature>
<dbReference type="Gene3D" id="1.20.1560.10">
    <property type="entry name" value="ABC transporter type 1, transmembrane domain"/>
    <property type="match status" value="1"/>
</dbReference>
<evidence type="ECO:0000256" key="4">
    <source>
        <dbReference type="ARBA" id="ARBA00022840"/>
    </source>
</evidence>
<evidence type="ECO:0000256" key="3">
    <source>
        <dbReference type="ARBA" id="ARBA00022741"/>
    </source>
</evidence>
<dbReference type="AlphaFoldDB" id="A0A7S7AW45"/>
<evidence type="ECO:0000256" key="7">
    <source>
        <dbReference type="SAM" id="Phobius"/>
    </source>
</evidence>
<dbReference type="Pfam" id="PF00664">
    <property type="entry name" value="ABC_membrane"/>
    <property type="match status" value="1"/>
</dbReference>
<keyword evidence="5 7" id="KW-1133">Transmembrane helix</keyword>
<evidence type="ECO:0000313" key="9">
    <source>
        <dbReference type="EMBL" id="QOW60905.1"/>
    </source>
</evidence>
<dbReference type="InterPro" id="IPR003439">
    <property type="entry name" value="ABC_transporter-like_ATP-bd"/>
</dbReference>
<dbReference type="InterPro" id="IPR011527">
    <property type="entry name" value="ABC1_TM_dom"/>
</dbReference>
<keyword evidence="3" id="KW-0547">Nucleotide-binding</keyword>
<feature type="transmembrane region" description="Helical" evidence="7">
    <location>
        <begin position="274"/>
        <end position="292"/>
    </location>
</feature>
<dbReference type="PROSITE" id="PS50929">
    <property type="entry name" value="ABC_TM1F"/>
    <property type="match status" value="1"/>
</dbReference>